<evidence type="ECO:0000313" key="1">
    <source>
        <dbReference type="EMBL" id="UNM11821.1"/>
    </source>
</evidence>
<evidence type="ECO:0000313" key="2">
    <source>
        <dbReference type="Proteomes" id="UP000828924"/>
    </source>
</evidence>
<keyword evidence="2" id="KW-1185">Reference proteome</keyword>
<gene>
    <name evidence="1" type="ORF">J4032_09935</name>
</gene>
<sequence length="114" mass="12168">MDGSDPHIHVELNVVRAGAAVRDVVAATFGLAGDLPSIVATGCGLRVAYAMTSPRPESVTCLSCREHARRQHLRTADEVERLGSMPGSTITVGQARLVADRHRSLATRFSTTDD</sequence>
<name>A0ABY3WGW5_9ACTN</name>
<proteinExistence type="predicted"/>
<protein>
    <submittedName>
        <fullName evidence="1">Uncharacterized protein</fullName>
    </submittedName>
</protein>
<dbReference type="RefSeq" id="WP_242330405.1">
    <property type="nucleotide sequence ID" value="NZ_CP071872.1"/>
</dbReference>
<accession>A0ABY3WGW5</accession>
<organism evidence="1 2">
    <name type="scientific">Streptomyces formicae</name>
    <dbReference type="NCBI Taxonomy" id="1616117"/>
    <lineage>
        <taxon>Bacteria</taxon>
        <taxon>Bacillati</taxon>
        <taxon>Actinomycetota</taxon>
        <taxon>Actinomycetes</taxon>
        <taxon>Kitasatosporales</taxon>
        <taxon>Streptomycetaceae</taxon>
        <taxon>Streptomyces</taxon>
    </lineage>
</organism>
<reference evidence="1 2" key="1">
    <citation type="submission" date="2021-03" db="EMBL/GenBank/DDBJ databases">
        <title>Complete genome of Streptomyces formicae strain 1H-GS9 (DSM 100524).</title>
        <authorList>
            <person name="Atanasov K.E."/>
            <person name="Altabella T."/>
            <person name="Ferrer A."/>
        </authorList>
    </citation>
    <scope>NUCLEOTIDE SEQUENCE [LARGE SCALE GENOMIC DNA]</scope>
    <source>
        <strain evidence="1 2">1H-GS9</strain>
    </source>
</reference>
<dbReference type="EMBL" id="CP071872">
    <property type="protein sequence ID" value="UNM11821.1"/>
    <property type="molecule type" value="Genomic_DNA"/>
</dbReference>
<dbReference type="Proteomes" id="UP000828924">
    <property type="component" value="Chromosome"/>
</dbReference>